<keyword evidence="9" id="KW-0121">Carboxypeptidase</keyword>
<dbReference type="PANTHER" id="PTHR32282:SF33">
    <property type="entry name" value="PEPTIDOGLYCAN GLYCOSYLTRANSFERASE"/>
    <property type="match status" value="1"/>
</dbReference>
<evidence type="ECO:0000256" key="10">
    <source>
        <dbReference type="ARBA" id="ARBA00022670"/>
    </source>
</evidence>
<evidence type="ECO:0000259" key="28">
    <source>
        <dbReference type="Pfam" id="PF00905"/>
    </source>
</evidence>
<evidence type="ECO:0000256" key="3">
    <source>
        <dbReference type="ARBA" id="ARBA00004752"/>
    </source>
</evidence>
<dbReference type="InterPro" id="IPR012338">
    <property type="entry name" value="Beta-lactam/transpept-like"/>
</dbReference>
<dbReference type="SUPFAM" id="SSF56601">
    <property type="entry name" value="beta-lactamase/transpeptidase-like"/>
    <property type="match status" value="1"/>
</dbReference>
<gene>
    <name evidence="30" type="ORF">GFC01_12610</name>
</gene>
<evidence type="ECO:0000256" key="25">
    <source>
        <dbReference type="ARBA" id="ARBA00049902"/>
    </source>
</evidence>
<dbReference type="EC" id="2.4.99.28" evidence="24"/>
<evidence type="ECO:0000256" key="5">
    <source>
        <dbReference type="ARBA" id="ARBA00007739"/>
    </source>
</evidence>
<keyword evidence="13 27" id="KW-0812">Transmembrane</keyword>
<dbReference type="GO" id="GO:0009252">
    <property type="term" value="P:peptidoglycan biosynthetic process"/>
    <property type="evidence" value="ECO:0007669"/>
    <property type="project" value="UniProtKB-UniPathway"/>
</dbReference>
<dbReference type="SUPFAM" id="SSF53955">
    <property type="entry name" value="Lysozyme-like"/>
    <property type="match status" value="1"/>
</dbReference>
<comment type="similarity">
    <text evidence="4">In the C-terminal section; belongs to the transpeptidase family.</text>
</comment>
<evidence type="ECO:0000256" key="4">
    <source>
        <dbReference type="ARBA" id="ARBA00007090"/>
    </source>
</evidence>
<keyword evidence="22" id="KW-0961">Cell wall biogenesis/degradation</keyword>
<dbReference type="GO" id="GO:0006508">
    <property type="term" value="P:proteolysis"/>
    <property type="evidence" value="ECO:0007669"/>
    <property type="project" value="UniProtKB-KW"/>
</dbReference>
<keyword evidence="12" id="KW-0808">Transferase</keyword>
<evidence type="ECO:0000256" key="9">
    <source>
        <dbReference type="ARBA" id="ARBA00022645"/>
    </source>
</evidence>
<dbReference type="PANTHER" id="PTHR32282">
    <property type="entry name" value="BINDING PROTEIN TRANSPEPTIDASE, PUTATIVE-RELATED"/>
    <property type="match status" value="1"/>
</dbReference>
<dbReference type="InterPro" id="IPR001264">
    <property type="entry name" value="Glyco_trans_51"/>
</dbReference>
<dbReference type="InterPro" id="IPR001460">
    <property type="entry name" value="PCN-bd_Tpept"/>
</dbReference>
<evidence type="ECO:0000256" key="20">
    <source>
        <dbReference type="ARBA" id="ARBA00023251"/>
    </source>
</evidence>
<comment type="catalytic activity">
    <reaction evidence="25">
        <text>[GlcNAc-(1-&gt;4)-Mur2Ac(oyl-L-Ala-gamma-D-Glu-L-Lys-D-Ala-D-Ala)](n)-di-trans,octa-cis-undecaprenyl diphosphate + beta-D-GlcNAc-(1-&gt;4)-Mur2Ac(oyl-L-Ala-gamma-D-Glu-L-Lys-D-Ala-D-Ala)-di-trans,octa-cis-undecaprenyl diphosphate = [GlcNAc-(1-&gt;4)-Mur2Ac(oyl-L-Ala-gamma-D-Glu-L-Lys-D-Ala-D-Ala)](n+1)-di-trans,octa-cis-undecaprenyl diphosphate + di-trans,octa-cis-undecaprenyl diphosphate + H(+)</text>
        <dbReference type="Rhea" id="RHEA:23708"/>
        <dbReference type="Rhea" id="RHEA-COMP:9602"/>
        <dbReference type="Rhea" id="RHEA-COMP:9603"/>
        <dbReference type="ChEBI" id="CHEBI:15378"/>
        <dbReference type="ChEBI" id="CHEBI:58405"/>
        <dbReference type="ChEBI" id="CHEBI:60033"/>
        <dbReference type="ChEBI" id="CHEBI:78435"/>
        <dbReference type="EC" id="2.4.99.28"/>
    </reaction>
</comment>
<evidence type="ECO:0000256" key="2">
    <source>
        <dbReference type="ARBA" id="ARBA00004401"/>
    </source>
</evidence>
<keyword evidence="19 27" id="KW-0472">Membrane</keyword>
<evidence type="ECO:0000256" key="12">
    <source>
        <dbReference type="ARBA" id="ARBA00022679"/>
    </source>
</evidence>
<keyword evidence="14" id="KW-0378">Hydrolase</keyword>
<feature type="transmembrane region" description="Helical" evidence="27">
    <location>
        <begin position="65"/>
        <end position="88"/>
    </location>
</feature>
<evidence type="ECO:0000256" key="18">
    <source>
        <dbReference type="ARBA" id="ARBA00022989"/>
    </source>
</evidence>
<evidence type="ECO:0000259" key="29">
    <source>
        <dbReference type="Pfam" id="PF00912"/>
    </source>
</evidence>
<keyword evidence="15" id="KW-0133">Cell shape</keyword>
<keyword evidence="11" id="KW-0328">Glycosyltransferase</keyword>
<proteinExistence type="inferred from homology"/>
<protein>
    <recommendedName>
        <fullName evidence="7">Penicillin-binding protein 1A</fullName>
        <ecNumber evidence="24">2.4.99.28</ecNumber>
        <ecNumber evidence="6">3.4.16.4</ecNumber>
    </recommendedName>
</protein>
<evidence type="ECO:0000256" key="14">
    <source>
        <dbReference type="ARBA" id="ARBA00022801"/>
    </source>
</evidence>
<feature type="domain" description="Penicillin-binding protein transpeptidase" evidence="28">
    <location>
        <begin position="367"/>
        <end position="632"/>
    </location>
</feature>
<keyword evidence="17" id="KW-0573">Peptidoglycan synthesis</keyword>
<evidence type="ECO:0000256" key="1">
    <source>
        <dbReference type="ARBA" id="ARBA00002624"/>
    </source>
</evidence>
<evidence type="ECO:0000256" key="21">
    <source>
        <dbReference type="ARBA" id="ARBA00023268"/>
    </source>
</evidence>
<evidence type="ECO:0000256" key="24">
    <source>
        <dbReference type="ARBA" id="ARBA00044770"/>
    </source>
</evidence>
<evidence type="ECO:0000256" key="8">
    <source>
        <dbReference type="ARBA" id="ARBA00022475"/>
    </source>
</evidence>
<dbReference type="EC" id="3.4.16.4" evidence="6"/>
<evidence type="ECO:0000256" key="6">
    <source>
        <dbReference type="ARBA" id="ARBA00012448"/>
    </source>
</evidence>
<dbReference type="GO" id="GO:0008658">
    <property type="term" value="F:penicillin binding"/>
    <property type="evidence" value="ECO:0007669"/>
    <property type="project" value="InterPro"/>
</dbReference>
<dbReference type="GO" id="GO:0005886">
    <property type="term" value="C:plasma membrane"/>
    <property type="evidence" value="ECO:0007669"/>
    <property type="project" value="UniProtKB-SubCell"/>
</dbReference>
<evidence type="ECO:0000313" key="30">
    <source>
        <dbReference type="EMBL" id="MQL53081.1"/>
    </source>
</evidence>
<dbReference type="Pfam" id="PF00912">
    <property type="entry name" value="Transgly"/>
    <property type="match status" value="1"/>
</dbReference>
<comment type="function">
    <text evidence="1">Cell wall formation. Synthesis of cross-linked peptidoglycan from the lipid intermediates. The enzyme has a penicillin-insensitive transglycosylase N-terminal domain (formation of linear glycan strands) and a penicillin-sensitive transpeptidase C-terminal domain (cross-linking of the peptide subunits).</text>
</comment>
<evidence type="ECO:0000256" key="26">
    <source>
        <dbReference type="ARBA" id="ARBA00060592"/>
    </source>
</evidence>
<dbReference type="GO" id="GO:0046677">
    <property type="term" value="P:response to antibiotic"/>
    <property type="evidence" value="ECO:0007669"/>
    <property type="project" value="UniProtKB-KW"/>
</dbReference>
<dbReference type="Pfam" id="PF00905">
    <property type="entry name" value="Transpeptidase"/>
    <property type="match status" value="1"/>
</dbReference>
<evidence type="ECO:0000313" key="31">
    <source>
        <dbReference type="Proteomes" id="UP000441717"/>
    </source>
</evidence>
<reference evidence="30 31" key="1">
    <citation type="submission" date="2019-10" db="EMBL/GenBank/DDBJ databases">
        <title>Comparative genomics of sulfur disproportionating microorganisms.</title>
        <authorList>
            <person name="Ward L.M."/>
            <person name="Bertran E."/>
            <person name="Johnston D."/>
        </authorList>
    </citation>
    <scope>NUCLEOTIDE SEQUENCE [LARGE SCALE GENOMIC DNA]</scope>
    <source>
        <strain evidence="30 31">DSM 14055</strain>
    </source>
</reference>
<dbReference type="InterPro" id="IPR050396">
    <property type="entry name" value="Glycosyltr_51/Transpeptidase"/>
</dbReference>
<name>A0A6N7IT23_9FIRM</name>
<keyword evidence="18 27" id="KW-1133">Transmembrane helix</keyword>
<dbReference type="InterPro" id="IPR023346">
    <property type="entry name" value="Lysozyme-like_dom_sf"/>
</dbReference>
<dbReference type="Gene3D" id="3.40.710.10">
    <property type="entry name" value="DD-peptidase/beta-lactamase superfamily"/>
    <property type="match status" value="1"/>
</dbReference>
<feature type="domain" description="Glycosyl transferase family 51" evidence="29">
    <location>
        <begin position="104"/>
        <end position="278"/>
    </location>
</feature>
<dbReference type="FunFam" id="1.10.3810.10:FF:000001">
    <property type="entry name" value="Penicillin-binding protein 1A"/>
    <property type="match status" value="1"/>
</dbReference>
<keyword evidence="31" id="KW-1185">Reference proteome</keyword>
<sequence>MVIPLPIVYGCIFHFWDRIVYIITRYCERAKFYRRFKKVGNKSDSLKPGIIAIKGNPKRKRKSHVIIKIALLLLLLGLLAGCAAPFSWPSPTVPTPSRVLDAGGRLIATITPNQRIPVALKDISPEMQKAVVAIEDARFYRHHGIDPVGLARALYRNARAGKIVEGGSTITQQLAKNMYLGPEKTLTRKIKELWLTIQLERQYSKDEILQMYLNQVYFGQGAYGIEMAARTYFDKPARDLDLAESAMLAGLIRAPSLYNPVVDPDRARDRQAQVLQRMLELGMITPQQAKEARAKPLKPRNQVAGQTTAAYFVAEVVKYIQQKYPRQPDLVYSGGLTIRTALDLDMQKAAEKALQDGLSAQNPDLEGALVALDPRTGYIKAMVGGRNFNRSQYNRALARSQPGSAFKPFLYAAALERGYTAATILECKPASYPIPGQEPYRPTDFNGGYHNRPFTLKEALYTSDNVVAVELNNRLGPETLVACARRLGIESPLQPYLSLPLGTAEVTPLEMARAYGALANRGQLSKPLYITQILDRRGNVLEENNPQLQPVLDEKIAYIVTDMLKGVLQPGGTAADAGKLLNRPAAGKTGTTTGLKDVWFVGYTPQLVCTVYVGYDDKQKSTGATSGQLAAPLWAGFMAAALQDQPAEDFPVPGGVTLVDICADDGLRATPFSRRVIRAAFVEGTEPVLPCFFGSNTPWGLKLRDLLQPGGETP</sequence>
<evidence type="ECO:0000256" key="15">
    <source>
        <dbReference type="ARBA" id="ARBA00022960"/>
    </source>
</evidence>
<evidence type="ECO:0000256" key="16">
    <source>
        <dbReference type="ARBA" id="ARBA00022968"/>
    </source>
</evidence>
<keyword evidence="20" id="KW-0046">Antibiotic resistance</keyword>
<evidence type="ECO:0000256" key="27">
    <source>
        <dbReference type="SAM" id="Phobius"/>
    </source>
</evidence>
<keyword evidence="16" id="KW-0735">Signal-anchor</keyword>
<evidence type="ECO:0000256" key="19">
    <source>
        <dbReference type="ARBA" id="ARBA00023136"/>
    </source>
</evidence>
<dbReference type="NCBIfam" id="TIGR02074">
    <property type="entry name" value="PBP_1a_fam"/>
    <property type="match status" value="1"/>
</dbReference>
<comment type="subcellular location">
    <subcellularLocation>
        <location evidence="2">Cell membrane</location>
        <topology evidence="2">Single-pass type II membrane protein</topology>
    </subcellularLocation>
</comment>
<dbReference type="OrthoDB" id="9766909at2"/>
<comment type="catalytic activity">
    <reaction evidence="23">
        <text>Preferential cleavage: (Ac)2-L-Lys-D-Ala-|-D-Ala. Also transpeptidation of peptidyl-alanyl moieties that are N-acyl substituents of D-alanine.</text>
        <dbReference type="EC" id="3.4.16.4"/>
    </reaction>
</comment>
<dbReference type="GO" id="GO:0009002">
    <property type="term" value="F:serine-type D-Ala-D-Ala carboxypeptidase activity"/>
    <property type="evidence" value="ECO:0007669"/>
    <property type="project" value="UniProtKB-EC"/>
</dbReference>
<keyword evidence="10" id="KW-0645">Protease</keyword>
<comment type="caution">
    <text evidence="30">The sequence shown here is derived from an EMBL/GenBank/DDBJ whole genome shotgun (WGS) entry which is preliminary data.</text>
</comment>
<evidence type="ECO:0000256" key="11">
    <source>
        <dbReference type="ARBA" id="ARBA00022676"/>
    </source>
</evidence>
<dbReference type="InterPro" id="IPR036950">
    <property type="entry name" value="PBP_transglycosylase"/>
</dbReference>
<dbReference type="Gene3D" id="1.10.3810.10">
    <property type="entry name" value="Biosynthetic peptidoglycan transglycosylase-like"/>
    <property type="match status" value="1"/>
</dbReference>
<dbReference type="GO" id="GO:0008360">
    <property type="term" value="P:regulation of cell shape"/>
    <property type="evidence" value="ECO:0007669"/>
    <property type="project" value="UniProtKB-KW"/>
</dbReference>
<evidence type="ECO:0000256" key="13">
    <source>
        <dbReference type="ARBA" id="ARBA00022692"/>
    </source>
</evidence>
<evidence type="ECO:0000256" key="23">
    <source>
        <dbReference type="ARBA" id="ARBA00034000"/>
    </source>
</evidence>
<dbReference type="GO" id="GO:0030288">
    <property type="term" value="C:outer membrane-bounded periplasmic space"/>
    <property type="evidence" value="ECO:0007669"/>
    <property type="project" value="TreeGrafter"/>
</dbReference>
<accession>A0A6N7IT23</accession>
<comment type="pathway">
    <text evidence="3">Cell wall biogenesis; peptidoglycan biosynthesis.</text>
</comment>
<dbReference type="EMBL" id="WHYR01000037">
    <property type="protein sequence ID" value="MQL53081.1"/>
    <property type="molecule type" value="Genomic_DNA"/>
</dbReference>
<dbReference type="GO" id="GO:0071555">
    <property type="term" value="P:cell wall organization"/>
    <property type="evidence" value="ECO:0007669"/>
    <property type="project" value="UniProtKB-KW"/>
</dbReference>
<comment type="pathway">
    <text evidence="26">Glycan biosynthesis.</text>
</comment>
<keyword evidence="8" id="KW-1003">Cell membrane</keyword>
<dbReference type="UniPathway" id="UPA00219"/>
<evidence type="ECO:0000256" key="7">
    <source>
        <dbReference type="ARBA" id="ARBA00018638"/>
    </source>
</evidence>
<evidence type="ECO:0000256" key="22">
    <source>
        <dbReference type="ARBA" id="ARBA00023316"/>
    </source>
</evidence>
<dbReference type="GO" id="GO:0008955">
    <property type="term" value="F:peptidoglycan glycosyltransferase activity"/>
    <property type="evidence" value="ECO:0007669"/>
    <property type="project" value="UniProtKB-EC"/>
</dbReference>
<evidence type="ECO:0000256" key="17">
    <source>
        <dbReference type="ARBA" id="ARBA00022984"/>
    </source>
</evidence>
<dbReference type="Proteomes" id="UP000441717">
    <property type="component" value="Unassembled WGS sequence"/>
</dbReference>
<feature type="transmembrane region" description="Helical" evidence="27">
    <location>
        <begin position="6"/>
        <end position="27"/>
    </location>
</feature>
<comment type="similarity">
    <text evidence="5">In the N-terminal section; belongs to the glycosyltransferase 51 family.</text>
</comment>
<keyword evidence="21" id="KW-0511">Multifunctional enzyme</keyword>
<dbReference type="AlphaFoldDB" id="A0A6N7IT23"/>
<organism evidence="30 31">
    <name type="scientific">Desulfofundulus thermobenzoicus</name>
    <dbReference type="NCBI Taxonomy" id="29376"/>
    <lineage>
        <taxon>Bacteria</taxon>
        <taxon>Bacillati</taxon>
        <taxon>Bacillota</taxon>
        <taxon>Clostridia</taxon>
        <taxon>Eubacteriales</taxon>
        <taxon>Peptococcaceae</taxon>
        <taxon>Desulfofundulus</taxon>
    </lineage>
</organism>